<dbReference type="EMBL" id="CP149822">
    <property type="protein sequence ID" value="WZN39019.1"/>
    <property type="molecule type" value="Genomic_DNA"/>
</dbReference>
<dbReference type="Gene3D" id="1.20.1260.10">
    <property type="match status" value="1"/>
</dbReference>
<dbReference type="RefSeq" id="WP_341834027.1">
    <property type="nucleotide sequence ID" value="NZ_CP149822.1"/>
</dbReference>
<dbReference type="Proteomes" id="UP001485459">
    <property type="component" value="Chromosome"/>
</dbReference>
<evidence type="ECO:0000313" key="1">
    <source>
        <dbReference type="EMBL" id="WZN39019.1"/>
    </source>
</evidence>
<dbReference type="InterPro" id="IPR007814">
    <property type="entry name" value="PaaA_PaaC"/>
</dbReference>
<dbReference type="InterPro" id="IPR012347">
    <property type="entry name" value="Ferritin-like"/>
</dbReference>
<dbReference type="PANTHER" id="PTHR30458">
    <property type="entry name" value="PHENYLACETIC ACID DEGRADATION PROTEIN PAA"/>
    <property type="match status" value="1"/>
</dbReference>
<dbReference type="InterPro" id="IPR009078">
    <property type="entry name" value="Ferritin-like_SF"/>
</dbReference>
<dbReference type="SUPFAM" id="SSF47240">
    <property type="entry name" value="Ferritin-like"/>
    <property type="match status" value="1"/>
</dbReference>
<proteinExistence type="predicted"/>
<reference evidence="2" key="1">
    <citation type="submission" date="2024-03" db="EMBL/GenBank/DDBJ databases">
        <title>Chitinophaga horti sp. nov., isolated from garden soil.</title>
        <authorList>
            <person name="Lee D.S."/>
            <person name="Han D.M."/>
            <person name="Baek J.H."/>
            <person name="Choi D.G."/>
            <person name="Jeon J.H."/>
            <person name="Jeon C.O."/>
        </authorList>
    </citation>
    <scope>NUCLEOTIDE SEQUENCE [LARGE SCALE GENOMIC DNA]</scope>
    <source>
        <strain evidence="2">GPA1</strain>
    </source>
</reference>
<dbReference type="InterPro" id="IPR052703">
    <property type="entry name" value="Aromatic_CoA_ox/epox"/>
</dbReference>
<accession>A0ABZ2YJ37</accession>
<keyword evidence="2" id="KW-1185">Reference proteome</keyword>
<organism evidence="1 2">
    <name type="scientific">Chitinophaga pollutisoli</name>
    <dbReference type="NCBI Taxonomy" id="3133966"/>
    <lineage>
        <taxon>Bacteria</taxon>
        <taxon>Pseudomonadati</taxon>
        <taxon>Bacteroidota</taxon>
        <taxon>Chitinophagia</taxon>
        <taxon>Chitinophagales</taxon>
        <taxon>Chitinophagaceae</taxon>
        <taxon>Chitinophaga</taxon>
    </lineage>
</organism>
<protein>
    <submittedName>
        <fullName evidence="1">1,2-phenylacetyl-CoA epoxidase subunit PaaC</fullName>
        <ecNumber evidence="1">1.14.13.149</ecNumber>
    </submittedName>
</protein>
<dbReference type="EC" id="1.14.13.149" evidence="1"/>
<dbReference type="PANTHER" id="PTHR30458:SF0">
    <property type="entry name" value="1,2-PHENYLACETYL-COA EPOXIDASE, SUBUNIT C"/>
    <property type="match status" value="1"/>
</dbReference>
<evidence type="ECO:0000313" key="2">
    <source>
        <dbReference type="Proteomes" id="UP001485459"/>
    </source>
</evidence>
<gene>
    <name evidence="1" type="primary">paaC</name>
    <name evidence="1" type="ORF">WJU16_13500</name>
</gene>
<dbReference type="InterPro" id="IPR011882">
    <property type="entry name" value="PaaC"/>
</dbReference>
<sequence>MTKNDALARMLTAMADDALIQGHRNSEWTGLGPIMEEDIAFSSMAQDKIGHAWALYRILQEELNGEDPDSFAFLRNEKDYRCCHFVEYPNGEYDFSLMRHFLFDHAEAIRYQQLRESTFAPLRPLAEKLKGEIKYHTLHANAWITQLCRAGDESYARMQSALNICFPLALGIFEPDQEAGTILEAEGIYPGETKLKEMWLDRVYNLCAAAGLNLPAESSVTPEYGGRKGYHTEYLQPLLEEMGAVFRSDPQATW</sequence>
<dbReference type="GO" id="GO:0097266">
    <property type="term" value="F:phenylacetyl-CoA 1,2-epoxidase activity"/>
    <property type="evidence" value="ECO:0007669"/>
    <property type="project" value="UniProtKB-EC"/>
</dbReference>
<dbReference type="NCBIfam" id="TIGR02158">
    <property type="entry name" value="PA_CoA_Oxy3"/>
    <property type="match status" value="1"/>
</dbReference>
<keyword evidence="1" id="KW-0560">Oxidoreductase</keyword>
<dbReference type="Pfam" id="PF05138">
    <property type="entry name" value="PaaA_PaaC"/>
    <property type="match status" value="1"/>
</dbReference>
<name>A0ABZ2YJ37_9BACT</name>